<evidence type="ECO:0000313" key="5">
    <source>
        <dbReference type="RefSeq" id="XP_006032770.1"/>
    </source>
</evidence>
<feature type="region of interest" description="Disordered" evidence="2">
    <location>
        <begin position="99"/>
        <end position="128"/>
    </location>
</feature>
<feature type="domain" description="LysM" evidence="3">
    <location>
        <begin position="41"/>
        <end position="85"/>
    </location>
</feature>
<feature type="region of interest" description="Disordered" evidence="2">
    <location>
        <begin position="1"/>
        <end position="20"/>
    </location>
</feature>
<dbReference type="AlphaFoldDB" id="A0A1U7SJ33"/>
<keyword evidence="4" id="KW-1185">Reference proteome</keyword>
<dbReference type="InterPro" id="IPR018392">
    <property type="entry name" value="LysM"/>
</dbReference>
<dbReference type="PANTHER" id="PTHR20932">
    <property type="entry name" value="LYSM AND PUTATIVE PEPTIDOGLYCAN-BINDING DOMAIN-CONTAINING PROTEIN"/>
    <property type="match status" value="1"/>
</dbReference>
<dbReference type="eggNOG" id="ENOG502RZER">
    <property type="taxonomic scope" value="Eukaryota"/>
</dbReference>
<dbReference type="SUPFAM" id="SSF54106">
    <property type="entry name" value="LysM domain"/>
    <property type="match status" value="1"/>
</dbReference>
<name>A0A1U7SJ33_ALLSI</name>
<dbReference type="PROSITE" id="PS51782">
    <property type="entry name" value="LYSM"/>
    <property type="match status" value="1"/>
</dbReference>
<organism evidence="4 5">
    <name type="scientific">Alligator sinensis</name>
    <name type="common">Chinese alligator</name>
    <dbReference type="NCBI Taxonomy" id="38654"/>
    <lineage>
        <taxon>Eukaryota</taxon>
        <taxon>Metazoa</taxon>
        <taxon>Chordata</taxon>
        <taxon>Craniata</taxon>
        <taxon>Vertebrata</taxon>
        <taxon>Euteleostomi</taxon>
        <taxon>Archelosauria</taxon>
        <taxon>Archosauria</taxon>
        <taxon>Crocodylia</taxon>
        <taxon>Alligatoridae</taxon>
        <taxon>Alligatorinae</taxon>
        <taxon>Alligator</taxon>
    </lineage>
</organism>
<dbReference type="PANTHER" id="PTHR20932:SF2">
    <property type="entry name" value="AND PUTATIVE PEPTIDOGLYCAN-BINDING DOMAIN-CONTAINING PROTEIN 1-RELATED"/>
    <property type="match status" value="1"/>
</dbReference>
<gene>
    <name evidence="5" type="primary">LYSMD1</name>
</gene>
<protein>
    <recommendedName>
        <fullName evidence="1">LysM and putative peptidoglycan-binding domain-containing protein 1</fullName>
    </recommendedName>
</protein>
<dbReference type="CTD" id="388695"/>
<dbReference type="OrthoDB" id="2107166at2759"/>
<dbReference type="RefSeq" id="XP_006032770.1">
    <property type="nucleotide sequence ID" value="XM_006032708.3"/>
</dbReference>
<dbReference type="Pfam" id="PF01476">
    <property type="entry name" value="LysM"/>
    <property type="match status" value="1"/>
</dbReference>
<dbReference type="InterPro" id="IPR045030">
    <property type="entry name" value="LYSM1-4"/>
</dbReference>
<dbReference type="GeneID" id="102372583"/>
<sequence>MASPPARPGSPGAAGLLHGGRARSYGSLVTSAASPVRERRLEHRLAPGDTLPGLALRYGVTTEQIKRANRLYTNDSIFLKRTLYIPVQVRAKGLILQEGEGARQPPEGEEQPESQPRDGDGARICSGPRHDLSATDFLRQLDSQISLSKEAAAKKLREGKIAMSGAEAGAGRTVPGRNEPSPRTQQRSLLGPVPLTKTLRATVLRDEEDEIFKL</sequence>
<dbReference type="CDD" id="cd00118">
    <property type="entry name" value="LysM"/>
    <property type="match status" value="1"/>
</dbReference>
<dbReference type="Proteomes" id="UP000189705">
    <property type="component" value="Unplaced"/>
</dbReference>
<evidence type="ECO:0000256" key="2">
    <source>
        <dbReference type="SAM" id="MobiDB-lite"/>
    </source>
</evidence>
<dbReference type="InterPro" id="IPR036779">
    <property type="entry name" value="LysM_dom_sf"/>
</dbReference>
<evidence type="ECO:0000259" key="3">
    <source>
        <dbReference type="PROSITE" id="PS51782"/>
    </source>
</evidence>
<reference evidence="5" key="1">
    <citation type="submission" date="2025-08" db="UniProtKB">
        <authorList>
            <consortium name="RefSeq"/>
        </authorList>
    </citation>
    <scope>IDENTIFICATION</scope>
</reference>
<dbReference type="KEGG" id="asn:102372583"/>
<dbReference type="STRING" id="38654.A0A1U7SJ33"/>
<dbReference type="InParanoid" id="A0A1U7SJ33"/>
<feature type="region of interest" description="Disordered" evidence="2">
    <location>
        <begin position="161"/>
        <end position="193"/>
    </location>
</feature>
<dbReference type="Gene3D" id="3.10.350.10">
    <property type="entry name" value="LysM domain"/>
    <property type="match status" value="1"/>
</dbReference>
<proteinExistence type="predicted"/>
<evidence type="ECO:0000256" key="1">
    <source>
        <dbReference type="ARBA" id="ARBA00040996"/>
    </source>
</evidence>
<dbReference type="SMART" id="SM00257">
    <property type="entry name" value="LysM"/>
    <property type="match status" value="1"/>
</dbReference>
<evidence type="ECO:0000313" key="4">
    <source>
        <dbReference type="Proteomes" id="UP000189705"/>
    </source>
</evidence>
<accession>A0A1U7SJ33</accession>